<comment type="caution">
    <text evidence="3">The sequence shown here is derived from an EMBL/GenBank/DDBJ whole genome shotgun (WGS) entry which is preliminary data.</text>
</comment>
<dbReference type="AlphaFoldDB" id="A0A8H4QEX1"/>
<dbReference type="InterPro" id="IPR018466">
    <property type="entry name" value="Kre9/Knh1-like_N"/>
</dbReference>
<keyword evidence="4" id="KW-1185">Reference proteome</keyword>
<evidence type="ECO:0000313" key="3">
    <source>
        <dbReference type="EMBL" id="KAF4609588.1"/>
    </source>
</evidence>
<protein>
    <recommendedName>
        <fullName evidence="2">Yeast cell wall synthesis Kre9/Knh1-like N-terminal domain-containing protein</fullName>
    </recommendedName>
</protein>
<sequence>MLEILLLRPGHLGILAILLFWRLTYLPVHGSLFPTKPIRGTVYVAGQPARVTWKEDGRTPLLNTTVGMRIDLYAGKSTFVATLAKNVDPSDLSASLFIPSQVPANYHSFNLRFVIPKPPTIIYTANFNIIPNYISKPAVTSQQGSLSVARQAVVTVTSTLSSRISGSQGTIIEPSRTVSVSAGAFWTPGKHRYKLGAMDMEKMKFRLLFIVWPSLVGLSMAF</sequence>
<evidence type="ECO:0000256" key="1">
    <source>
        <dbReference type="ARBA" id="ARBA00022729"/>
    </source>
</evidence>
<name>A0A8H4QEX1_9AGAR</name>
<dbReference type="Proteomes" id="UP000521872">
    <property type="component" value="Unassembled WGS sequence"/>
</dbReference>
<dbReference type="EMBL" id="JAACJL010000061">
    <property type="protein sequence ID" value="KAF4609588.1"/>
    <property type="molecule type" value="Genomic_DNA"/>
</dbReference>
<reference evidence="3 4" key="1">
    <citation type="submission" date="2019-12" db="EMBL/GenBank/DDBJ databases">
        <authorList>
            <person name="Floudas D."/>
            <person name="Bentzer J."/>
            <person name="Ahren D."/>
            <person name="Johansson T."/>
            <person name="Persson P."/>
            <person name="Tunlid A."/>
        </authorList>
    </citation>
    <scope>NUCLEOTIDE SEQUENCE [LARGE SCALE GENOMIC DNA]</scope>
    <source>
        <strain evidence="3 4">CBS 102.39</strain>
    </source>
</reference>
<feature type="domain" description="Yeast cell wall synthesis Kre9/Knh1-like N-terminal" evidence="2">
    <location>
        <begin position="37"/>
        <end position="129"/>
    </location>
</feature>
<proteinExistence type="predicted"/>
<dbReference type="Pfam" id="PF10342">
    <property type="entry name" value="Kre9_KNH"/>
    <property type="match status" value="1"/>
</dbReference>
<evidence type="ECO:0000259" key="2">
    <source>
        <dbReference type="Pfam" id="PF10342"/>
    </source>
</evidence>
<evidence type="ECO:0000313" key="4">
    <source>
        <dbReference type="Proteomes" id="UP000521872"/>
    </source>
</evidence>
<keyword evidence="1" id="KW-0732">Signal</keyword>
<accession>A0A8H4QEX1</accession>
<organism evidence="3 4">
    <name type="scientific">Agrocybe pediades</name>
    <dbReference type="NCBI Taxonomy" id="84607"/>
    <lineage>
        <taxon>Eukaryota</taxon>
        <taxon>Fungi</taxon>
        <taxon>Dikarya</taxon>
        <taxon>Basidiomycota</taxon>
        <taxon>Agaricomycotina</taxon>
        <taxon>Agaricomycetes</taxon>
        <taxon>Agaricomycetidae</taxon>
        <taxon>Agaricales</taxon>
        <taxon>Agaricineae</taxon>
        <taxon>Strophariaceae</taxon>
        <taxon>Agrocybe</taxon>
    </lineage>
</organism>
<gene>
    <name evidence="3" type="ORF">D9613_012279</name>
</gene>